<dbReference type="InterPro" id="IPR050341">
    <property type="entry name" value="PP1_catalytic_subunit"/>
</dbReference>
<dbReference type="GO" id="GO:0004722">
    <property type="term" value="F:protein serine/threonine phosphatase activity"/>
    <property type="evidence" value="ECO:0007669"/>
    <property type="project" value="UniProtKB-EC"/>
</dbReference>
<dbReference type="GO" id="GO:0005737">
    <property type="term" value="C:cytoplasm"/>
    <property type="evidence" value="ECO:0007669"/>
    <property type="project" value="TreeGrafter"/>
</dbReference>
<dbReference type="SMART" id="SM00156">
    <property type="entry name" value="PP2Ac"/>
    <property type="match status" value="1"/>
</dbReference>
<evidence type="ECO:0000313" key="4">
    <source>
        <dbReference type="EMBL" id="VDL93784.1"/>
    </source>
</evidence>
<dbReference type="PANTHER" id="PTHR11668:SF290">
    <property type="entry name" value="SERINE_THREONINE SPECIFIC PROTEIN PHOSPHATASES DOMAIN-CONTAINING PROTEIN"/>
    <property type="match status" value="1"/>
</dbReference>
<dbReference type="EMBL" id="GEEE01015482">
    <property type="protein sequence ID" value="JAP47743.1"/>
    <property type="molecule type" value="Transcribed_RNA"/>
</dbReference>
<dbReference type="InterPro" id="IPR004843">
    <property type="entry name" value="Calcineurin-like_PHP"/>
</dbReference>
<dbReference type="STRING" id="70667.A0A0X3P7W1"/>
<evidence type="ECO:0000259" key="2">
    <source>
        <dbReference type="PROSITE" id="PS00125"/>
    </source>
</evidence>
<dbReference type="WBParaSite" id="SSLN_0000767701-mRNA-1">
    <property type="protein sequence ID" value="SSLN_0000767701-mRNA-1"/>
    <property type="gene ID" value="SSLN_0000767701"/>
</dbReference>
<evidence type="ECO:0000313" key="5">
    <source>
        <dbReference type="Proteomes" id="UP000275846"/>
    </source>
</evidence>
<comment type="similarity">
    <text evidence="1">Belongs to the PPP phosphatase family.</text>
</comment>
<dbReference type="OrthoDB" id="6238899at2759"/>
<dbReference type="Proteomes" id="UP000275846">
    <property type="component" value="Unassembled WGS sequence"/>
</dbReference>
<name>A0A0X3P7W1_SCHSO</name>
<evidence type="ECO:0000256" key="1">
    <source>
        <dbReference type="RuleBase" id="RU004273"/>
    </source>
</evidence>
<reference evidence="4 5" key="3">
    <citation type="submission" date="2018-11" db="EMBL/GenBank/DDBJ databases">
        <authorList>
            <consortium name="Pathogen Informatics"/>
        </authorList>
    </citation>
    <scope>NUCLEOTIDE SEQUENCE [LARGE SCALE GENOMIC DNA]</scope>
    <source>
        <strain evidence="4 5">NST_G2</strain>
    </source>
</reference>
<dbReference type="Gene3D" id="3.60.21.10">
    <property type="match status" value="1"/>
</dbReference>
<reference evidence="6" key="2">
    <citation type="submission" date="2016-06" db="UniProtKB">
        <authorList>
            <consortium name="WormBaseParasite"/>
        </authorList>
    </citation>
    <scope>IDENTIFICATION</scope>
</reference>
<dbReference type="EMBL" id="UYSU01034127">
    <property type="protein sequence ID" value="VDL93784.1"/>
    <property type="molecule type" value="Genomic_DNA"/>
</dbReference>
<dbReference type="AlphaFoldDB" id="A0A0X3P7W1"/>
<keyword evidence="1" id="KW-0378">Hydrolase</keyword>
<dbReference type="PRINTS" id="PR00114">
    <property type="entry name" value="STPHPHTASE"/>
</dbReference>
<comment type="catalytic activity">
    <reaction evidence="1">
        <text>O-phospho-L-threonyl-[protein] + H2O = L-threonyl-[protein] + phosphate</text>
        <dbReference type="Rhea" id="RHEA:47004"/>
        <dbReference type="Rhea" id="RHEA-COMP:11060"/>
        <dbReference type="Rhea" id="RHEA-COMP:11605"/>
        <dbReference type="ChEBI" id="CHEBI:15377"/>
        <dbReference type="ChEBI" id="CHEBI:30013"/>
        <dbReference type="ChEBI" id="CHEBI:43474"/>
        <dbReference type="ChEBI" id="CHEBI:61977"/>
        <dbReference type="EC" id="3.1.3.16"/>
    </reaction>
</comment>
<dbReference type="PROSITE" id="PS00125">
    <property type="entry name" value="SER_THR_PHOSPHATASE"/>
    <property type="match status" value="1"/>
</dbReference>
<accession>A0A0X3P7W1</accession>
<gene>
    <name evidence="4" type="ORF">SSLN_LOCUS7399</name>
    <name evidence="3" type="ORF">TR109009</name>
</gene>
<dbReference type="InterPro" id="IPR006186">
    <property type="entry name" value="Ser/Thr-sp_prot-phosphatase"/>
</dbReference>
<dbReference type="InterPro" id="IPR029052">
    <property type="entry name" value="Metallo-depent_PP-like"/>
</dbReference>
<proteinExistence type="inferred from homology"/>
<dbReference type="SUPFAM" id="SSF56300">
    <property type="entry name" value="Metallo-dependent phosphatases"/>
    <property type="match status" value="1"/>
</dbReference>
<reference evidence="3" key="1">
    <citation type="submission" date="2016-01" db="EMBL/GenBank/DDBJ databases">
        <title>Reference transcriptome for the parasite Schistocephalus solidus: insights into the molecular evolution of parasitism.</title>
        <authorList>
            <person name="Hebert F.O."/>
            <person name="Grambauer S."/>
            <person name="Barber I."/>
            <person name="Landry C.R."/>
            <person name="Aubin-Horth N."/>
        </authorList>
    </citation>
    <scope>NUCLEOTIDE SEQUENCE</scope>
</reference>
<dbReference type="GO" id="GO:0005634">
    <property type="term" value="C:nucleus"/>
    <property type="evidence" value="ECO:0007669"/>
    <property type="project" value="TreeGrafter"/>
</dbReference>
<sequence length="365" mass="42085">MASDGTSRSGFSAAAKREVIKRAENLTKRLIDYQVLKGKYAQMTEIELTNICNLLPDVFMEEPLVIDLQVDTPIYIIGDVFGQYGDLLRTLMVLGFPPQQRYIFLGNYVDRGSRSIETIALLFCLKLRFPKHIYLLRGNHECQHISRHYGFYDECLKRFSRRLWRTFVGTFDFLPLIAILEEKIFCCHSGMSPSVQFSGVSNLQELKDYVMKLTPRPTEIHTSILMTHYTWSEPDPEVKAWEQNPAGLGYLYGASVVDDFCNRLKLQQIIRSNELIEKGYEFFQDKRLLTIFSVPNFLGSFTNDGAVARIEKIPEHNELHCSIKVIKPIMKLRTKMTGRMNIAIMDSKSMRNPEEVAEEQGRKEA</sequence>
<feature type="domain" description="Serine/threonine specific protein phosphatases" evidence="2">
    <location>
        <begin position="136"/>
        <end position="141"/>
    </location>
</feature>
<keyword evidence="5" id="KW-1185">Reference proteome</keyword>
<evidence type="ECO:0000313" key="3">
    <source>
        <dbReference type="EMBL" id="JAP47743.1"/>
    </source>
</evidence>
<protein>
    <recommendedName>
        <fullName evidence="1">Serine/threonine-protein phosphatase</fullName>
        <ecNumber evidence="1">3.1.3.16</ecNumber>
    </recommendedName>
</protein>
<dbReference type="PANTHER" id="PTHR11668">
    <property type="entry name" value="SERINE/THREONINE PROTEIN PHOSPHATASE"/>
    <property type="match status" value="1"/>
</dbReference>
<dbReference type="Pfam" id="PF00149">
    <property type="entry name" value="Metallophos"/>
    <property type="match status" value="1"/>
</dbReference>
<evidence type="ECO:0000313" key="6">
    <source>
        <dbReference type="WBParaSite" id="SSLN_0000767701-mRNA-1"/>
    </source>
</evidence>
<organism evidence="3">
    <name type="scientific">Schistocephalus solidus</name>
    <name type="common">Tapeworm</name>
    <dbReference type="NCBI Taxonomy" id="70667"/>
    <lineage>
        <taxon>Eukaryota</taxon>
        <taxon>Metazoa</taxon>
        <taxon>Spiralia</taxon>
        <taxon>Lophotrochozoa</taxon>
        <taxon>Platyhelminthes</taxon>
        <taxon>Cestoda</taxon>
        <taxon>Eucestoda</taxon>
        <taxon>Diphyllobothriidea</taxon>
        <taxon>Diphyllobothriidae</taxon>
        <taxon>Schistocephalus</taxon>
    </lineage>
</organism>
<dbReference type="EC" id="3.1.3.16" evidence="1"/>